<accession>A0A9N7VUG5</accession>
<dbReference type="EMBL" id="CADEAL010004278">
    <property type="protein sequence ID" value="CAB1455949.1"/>
    <property type="molecule type" value="Genomic_DNA"/>
</dbReference>
<dbReference type="Proteomes" id="UP001153269">
    <property type="component" value="Unassembled WGS sequence"/>
</dbReference>
<proteinExistence type="predicted"/>
<feature type="region of interest" description="Disordered" evidence="1">
    <location>
        <begin position="85"/>
        <end position="108"/>
    </location>
</feature>
<evidence type="ECO:0000256" key="1">
    <source>
        <dbReference type="SAM" id="MobiDB-lite"/>
    </source>
</evidence>
<name>A0A9N7VUG5_PLEPL</name>
<evidence type="ECO:0000313" key="3">
    <source>
        <dbReference type="Proteomes" id="UP001153269"/>
    </source>
</evidence>
<keyword evidence="3" id="KW-1185">Reference proteome</keyword>
<protein>
    <submittedName>
        <fullName evidence="2">Uncharacterized protein</fullName>
    </submittedName>
</protein>
<comment type="caution">
    <text evidence="2">The sequence shown here is derived from an EMBL/GenBank/DDBJ whole genome shotgun (WGS) entry which is preliminary data.</text>
</comment>
<dbReference type="AlphaFoldDB" id="A0A9N7VUG5"/>
<sequence length="108" mass="11691">MEEKGCKNIFVSPSAMLRDDYIRYTPSGWKQPTRSDAFSVQRSAGPLAASQGLGPPANGTVLQLEVTERKVPTPVNLVSGELSISARHKGEVPSPGSYWHDGRDRGPL</sequence>
<reference evidence="2" key="1">
    <citation type="submission" date="2020-03" db="EMBL/GenBank/DDBJ databases">
        <authorList>
            <person name="Weist P."/>
        </authorList>
    </citation>
    <scope>NUCLEOTIDE SEQUENCE</scope>
</reference>
<gene>
    <name evidence="2" type="ORF">PLEPLA_LOCUS43730</name>
</gene>
<evidence type="ECO:0000313" key="2">
    <source>
        <dbReference type="EMBL" id="CAB1455949.1"/>
    </source>
</evidence>
<organism evidence="2 3">
    <name type="scientific">Pleuronectes platessa</name>
    <name type="common">European plaice</name>
    <dbReference type="NCBI Taxonomy" id="8262"/>
    <lineage>
        <taxon>Eukaryota</taxon>
        <taxon>Metazoa</taxon>
        <taxon>Chordata</taxon>
        <taxon>Craniata</taxon>
        <taxon>Vertebrata</taxon>
        <taxon>Euteleostomi</taxon>
        <taxon>Actinopterygii</taxon>
        <taxon>Neopterygii</taxon>
        <taxon>Teleostei</taxon>
        <taxon>Neoteleostei</taxon>
        <taxon>Acanthomorphata</taxon>
        <taxon>Carangaria</taxon>
        <taxon>Pleuronectiformes</taxon>
        <taxon>Pleuronectoidei</taxon>
        <taxon>Pleuronectidae</taxon>
        <taxon>Pleuronectes</taxon>
    </lineage>
</organism>